<dbReference type="Gene3D" id="3.30.565.10">
    <property type="entry name" value="Histidine kinase-like ATPase, C-terminal domain"/>
    <property type="match status" value="1"/>
</dbReference>
<organism evidence="2 3">
    <name type="scientific">Wujia chipingensis</name>
    <dbReference type="NCBI Taxonomy" id="2763670"/>
    <lineage>
        <taxon>Bacteria</taxon>
        <taxon>Bacillati</taxon>
        <taxon>Bacillota</taxon>
        <taxon>Clostridia</taxon>
        <taxon>Lachnospirales</taxon>
        <taxon>Lachnospiraceae</taxon>
        <taxon>Wujia</taxon>
    </lineage>
</organism>
<dbReference type="KEGG" id="wcp:H9Q76_02965"/>
<feature type="transmembrane region" description="Helical" evidence="1">
    <location>
        <begin position="338"/>
        <end position="357"/>
    </location>
</feature>
<dbReference type="Proteomes" id="UP000515819">
    <property type="component" value="Chromosome"/>
</dbReference>
<proteinExistence type="predicted"/>
<feature type="transmembrane region" description="Helical" evidence="1">
    <location>
        <begin position="301"/>
        <end position="326"/>
    </location>
</feature>
<keyword evidence="1" id="KW-1133">Transmembrane helix</keyword>
<dbReference type="PANTHER" id="PTHR34220:SF7">
    <property type="entry name" value="SENSOR HISTIDINE KINASE YPDA"/>
    <property type="match status" value="1"/>
</dbReference>
<dbReference type="InterPro" id="IPR036890">
    <property type="entry name" value="HATPase_C_sf"/>
</dbReference>
<dbReference type="EMBL" id="CP060632">
    <property type="protein sequence ID" value="QNM00266.1"/>
    <property type="molecule type" value="Genomic_DNA"/>
</dbReference>
<dbReference type="AlphaFoldDB" id="A0A7G9FNY4"/>
<protein>
    <submittedName>
        <fullName evidence="2">Uncharacterized protein</fullName>
    </submittedName>
</protein>
<dbReference type="PANTHER" id="PTHR34220">
    <property type="entry name" value="SENSOR HISTIDINE KINASE YPDA"/>
    <property type="match status" value="1"/>
</dbReference>
<keyword evidence="1" id="KW-0472">Membrane</keyword>
<gene>
    <name evidence="2" type="ORF">H9Q76_02965</name>
</gene>
<feature type="transmembrane region" description="Helical" evidence="1">
    <location>
        <begin position="363"/>
        <end position="383"/>
    </location>
</feature>
<feature type="transmembrane region" description="Helical" evidence="1">
    <location>
        <begin position="274"/>
        <end position="295"/>
    </location>
</feature>
<feature type="transmembrane region" description="Helical" evidence="1">
    <location>
        <begin position="241"/>
        <end position="262"/>
    </location>
</feature>
<keyword evidence="3" id="KW-1185">Reference proteome</keyword>
<dbReference type="InterPro" id="IPR050640">
    <property type="entry name" value="Bact_2-comp_sensor_kinase"/>
</dbReference>
<evidence type="ECO:0000256" key="1">
    <source>
        <dbReference type="SAM" id="Phobius"/>
    </source>
</evidence>
<feature type="transmembrane region" description="Helical" evidence="1">
    <location>
        <begin position="12"/>
        <end position="31"/>
    </location>
</feature>
<dbReference type="SUPFAM" id="SSF55874">
    <property type="entry name" value="ATPase domain of HSP90 chaperone/DNA topoisomerase II/histidine kinase"/>
    <property type="match status" value="1"/>
</dbReference>
<evidence type="ECO:0000313" key="2">
    <source>
        <dbReference type="EMBL" id="QNM00266.1"/>
    </source>
</evidence>
<accession>A0A7G9FNY4</accession>
<name>A0A7G9FNY4_9FIRM</name>
<keyword evidence="1" id="KW-0812">Transmembrane</keyword>
<sequence>MNERRFRQLNILTIIAVAVGVGMMLFFAFVVSDGGNQKISFRTPKKLDDTWVLYRQGESDEQIIDLPTKLKAKKGEIITIAHQMPEDAGEDSAICFYTEFQNVIVSIGDRRVYESGVLADNKMTKNAVPGYHVVDIDARAGETVTIQLASAYGRYSGRIPGIYYGSRGDIVSWLIRRNGIPFVVSLMILVLTILLGVSLLFMTNENINKQKAAYGFGFIVFAAAWIFFGNTMMQLLTKNQFATYMASQIFLLLMPLLYFMYLRSFAMKRRYAKIFEILIYVYAVNFLTGIVFQLVGVCDFASYMFFTKILIMVGLLLLCLIMYLAADTYADKSIYSNFWANVILTGSCLVEFILHFFRFYKSYQGVVLQIGLFVFAVLLMISIEKTVIQEMNAERDAALSSVGHEKSQAVRTINTALIYRALNTAITDLKTHDQSNSRLIYDTSMFMQHNMDAVYKQGLVSFDTELSYIRAYLGMQKRIHPGLEVLVEDKVTEFKVPYNTIEPLVENAVEAAVETKQDGKVVVRSYERLDCFAIQIVDNGNGVSPVKKFRAKQDFRGLQKQLKSSVGALIEVRTKPDKGTILTVKIPKQGYVIKE</sequence>
<feature type="transmembrane region" description="Helical" evidence="1">
    <location>
        <begin position="213"/>
        <end position="235"/>
    </location>
</feature>
<dbReference type="RefSeq" id="WP_249321590.1">
    <property type="nucleotide sequence ID" value="NZ_CP060632.1"/>
</dbReference>
<feature type="transmembrane region" description="Helical" evidence="1">
    <location>
        <begin position="180"/>
        <end position="201"/>
    </location>
</feature>
<evidence type="ECO:0000313" key="3">
    <source>
        <dbReference type="Proteomes" id="UP000515819"/>
    </source>
</evidence>
<reference evidence="2 3" key="1">
    <citation type="submission" date="2020-08" db="EMBL/GenBank/DDBJ databases">
        <authorList>
            <person name="Liu C."/>
            <person name="Sun Q."/>
        </authorList>
    </citation>
    <scope>NUCLEOTIDE SEQUENCE [LARGE SCALE GENOMIC DNA]</scope>
    <source>
        <strain evidence="2 3">NSJ-4</strain>
    </source>
</reference>